<dbReference type="EMBL" id="VUJU01011266">
    <property type="protein sequence ID" value="KAF0711406.1"/>
    <property type="molecule type" value="Genomic_DNA"/>
</dbReference>
<dbReference type="Proteomes" id="UP000478052">
    <property type="component" value="Unassembled WGS sequence"/>
</dbReference>
<sequence>MSFFMYIDDVELNNPLGSKSMCHSLLAVYYSFPLSEHSSKLN</sequence>
<feature type="non-terminal residue" evidence="1">
    <location>
        <position position="42"/>
    </location>
</feature>
<accession>A0A6G0VYG8</accession>
<dbReference type="OrthoDB" id="10045355at2759"/>
<protein>
    <submittedName>
        <fullName evidence="1">C2H2-type domain-containing protein</fullName>
    </submittedName>
</protein>
<gene>
    <name evidence="1" type="ORF">FWK35_00028854</name>
</gene>
<evidence type="ECO:0000313" key="1">
    <source>
        <dbReference type="EMBL" id="KAF0711406.1"/>
    </source>
</evidence>
<name>A0A6G0VYG8_APHCR</name>
<proteinExistence type="predicted"/>
<organism evidence="1 2">
    <name type="scientific">Aphis craccivora</name>
    <name type="common">Cowpea aphid</name>
    <dbReference type="NCBI Taxonomy" id="307492"/>
    <lineage>
        <taxon>Eukaryota</taxon>
        <taxon>Metazoa</taxon>
        <taxon>Ecdysozoa</taxon>
        <taxon>Arthropoda</taxon>
        <taxon>Hexapoda</taxon>
        <taxon>Insecta</taxon>
        <taxon>Pterygota</taxon>
        <taxon>Neoptera</taxon>
        <taxon>Paraneoptera</taxon>
        <taxon>Hemiptera</taxon>
        <taxon>Sternorrhyncha</taxon>
        <taxon>Aphidomorpha</taxon>
        <taxon>Aphidoidea</taxon>
        <taxon>Aphididae</taxon>
        <taxon>Aphidini</taxon>
        <taxon>Aphis</taxon>
        <taxon>Aphis</taxon>
    </lineage>
</organism>
<dbReference type="AlphaFoldDB" id="A0A6G0VYG8"/>
<reference evidence="1 2" key="1">
    <citation type="submission" date="2019-08" db="EMBL/GenBank/DDBJ databases">
        <title>Whole genome of Aphis craccivora.</title>
        <authorList>
            <person name="Voronova N.V."/>
            <person name="Shulinski R.S."/>
            <person name="Bandarenka Y.V."/>
            <person name="Zhorov D.G."/>
            <person name="Warner D."/>
        </authorList>
    </citation>
    <scope>NUCLEOTIDE SEQUENCE [LARGE SCALE GENOMIC DNA]</scope>
    <source>
        <strain evidence="1">180601</strain>
        <tissue evidence="1">Whole Body</tissue>
    </source>
</reference>
<keyword evidence="2" id="KW-1185">Reference proteome</keyword>
<comment type="caution">
    <text evidence="1">The sequence shown here is derived from an EMBL/GenBank/DDBJ whole genome shotgun (WGS) entry which is preliminary data.</text>
</comment>
<evidence type="ECO:0000313" key="2">
    <source>
        <dbReference type="Proteomes" id="UP000478052"/>
    </source>
</evidence>